<dbReference type="eggNOG" id="KOG0017">
    <property type="taxonomic scope" value="Eukaryota"/>
</dbReference>
<dbReference type="KEGG" id="nnu:104601508"/>
<dbReference type="GO" id="GO:0008233">
    <property type="term" value="F:peptidase activity"/>
    <property type="evidence" value="ECO:0007669"/>
    <property type="project" value="UniProtKB-KW"/>
</dbReference>
<dbReference type="InParanoid" id="A0A1U8ACK8"/>
<keyword evidence="4" id="KW-1185">Reference proteome</keyword>
<evidence type="ECO:0000256" key="1">
    <source>
        <dbReference type="ARBA" id="ARBA00022670"/>
    </source>
</evidence>
<dbReference type="AlphaFoldDB" id="A0A1U8ACK8"/>
<dbReference type="PANTHER" id="PTHR42648">
    <property type="entry name" value="TRANSPOSASE, PUTATIVE-RELATED"/>
    <property type="match status" value="1"/>
</dbReference>
<dbReference type="STRING" id="4432.A0A1U8ACK8"/>
<dbReference type="InterPro" id="IPR001584">
    <property type="entry name" value="Integrase_cat-core"/>
</dbReference>
<dbReference type="SUPFAM" id="SSF53098">
    <property type="entry name" value="Ribonuclease H-like"/>
    <property type="match status" value="1"/>
</dbReference>
<feature type="compositionally biased region" description="Polar residues" evidence="2">
    <location>
        <begin position="155"/>
        <end position="169"/>
    </location>
</feature>
<dbReference type="InterPro" id="IPR012337">
    <property type="entry name" value="RNaseH-like_sf"/>
</dbReference>
<gene>
    <name evidence="5" type="primary">LOC104601508</name>
</gene>
<dbReference type="InterPro" id="IPR039537">
    <property type="entry name" value="Retrotran_Ty1/copia-like"/>
</dbReference>
<dbReference type="InterPro" id="IPR054722">
    <property type="entry name" value="PolX-like_BBD"/>
</dbReference>
<evidence type="ECO:0000313" key="5">
    <source>
        <dbReference type="RefSeq" id="XP_010263164.1"/>
    </source>
</evidence>
<feature type="domain" description="Integrase catalytic" evidence="3">
    <location>
        <begin position="355"/>
        <end position="521"/>
    </location>
</feature>
<dbReference type="GO" id="GO:0003676">
    <property type="term" value="F:nucleic acid binding"/>
    <property type="evidence" value="ECO:0007669"/>
    <property type="project" value="InterPro"/>
</dbReference>
<dbReference type="GO" id="GO:0006508">
    <property type="term" value="P:proteolysis"/>
    <property type="evidence" value="ECO:0007669"/>
    <property type="project" value="UniProtKB-KW"/>
</dbReference>
<sequence>MVWDSVATTYFDGSDTLQVYDLRRRVTRLRQSRGSLEKYYNDLQGSWREIDFRHPNPMECAADIQRYNTLLQEERVYIFLDGLDDRLDKIRADVLQMHPFPTIEQAYAHVRREAIRQRVMITDNNIETPRAVLASRGVKTEQPTPSSTGSLPLSNEKSGTSSKSQTSFGGTKCSHCGNLKHTREDCFKLHGYPDWWHELQARKRQDKAETSGKAATVTTESQLSFIPQGDVHLSDSGNNLPNKTIDNNAWILDSGAIDHMTYDAIDFSKTSPPRRTTIVNANGAISQVTGAGAVTLSPAISLKNTLLVPSLSYKLLSDILTKEIIGRDIQPHDFQCNTCILAKSHRTIYPLSMNKSRVPFALICSDVWGPSLVTTVSGFRWFVIFVDDCTRMTWLYLLKHKDEVLTVFQSFHMMVKTQFTSQIQVLRSDNGGEYMNQRFQDYFRIHGLLHETSCPQTPQQNGIAERKNRYILETAHALLLGAHVPNRHWVDVVATAMHLLNRMPSRVLQFKTPLQVLSSHVSLPSVLMIPP</sequence>
<protein>
    <submittedName>
        <fullName evidence="5">Uncharacterized protein LOC104601508</fullName>
    </submittedName>
</protein>
<keyword evidence="1" id="KW-0378">Hydrolase</keyword>
<reference evidence="5" key="1">
    <citation type="submission" date="2025-08" db="UniProtKB">
        <authorList>
            <consortium name="RefSeq"/>
        </authorList>
    </citation>
    <scope>IDENTIFICATION</scope>
</reference>
<evidence type="ECO:0000256" key="2">
    <source>
        <dbReference type="SAM" id="MobiDB-lite"/>
    </source>
</evidence>
<dbReference type="Gene3D" id="3.30.420.10">
    <property type="entry name" value="Ribonuclease H-like superfamily/Ribonuclease H"/>
    <property type="match status" value="1"/>
</dbReference>
<feature type="region of interest" description="Disordered" evidence="2">
    <location>
        <begin position="134"/>
        <end position="173"/>
    </location>
</feature>
<keyword evidence="1" id="KW-0645">Protease</keyword>
<proteinExistence type="predicted"/>
<dbReference type="PANTHER" id="PTHR42648:SF22">
    <property type="entry name" value="REVERSE TRANSCRIPTASE TY1_COPIA-TYPE DOMAIN-CONTAINING PROTEIN"/>
    <property type="match status" value="1"/>
</dbReference>
<dbReference type="InterPro" id="IPR036397">
    <property type="entry name" value="RNaseH_sf"/>
</dbReference>
<dbReference type="Proteomes" id="UP000189703">
    <property type="component" value="Unplaced"/>
</dbReference>
<dbReference type="OrthoDB" id="1933590at2759"/>
<name>A0A1U8ACK8_NELNU</name>
<organism evidence="4 5">
    <name type="scientific">Nelumbo nucifera</name>
    <name type="common">Sacred lotus</name>
    <dbReference type="NCBI Taxonomy" id="4432"/>
    <lineage>
        <taxon>Eukaryota</taxon>
        <taxon>Viridiplantae</taxon>
        <taxon>Streptophyta</taxon>
        <taxon>Embryophyta</taxon>
        <taxon>Tracheophyta</taxon>
        <taxon>Spermatophyta</taxon>
        <taxon>Magnoliopsida</taxon>
        <taxon>Proteales</taxon>
        <taxon>Nelumbonaceae</taxon>
        <taxon>Nelumbo</taxon>
    </lineage>
</organism>
<dbReference type="RefSeq" id="XP_010263164.1">
    <property type="nucleotide sequence ID" value="XM_010264862.1"/>
</dbReference>
<dbReference type="GeneID" id="104601508"/>
<evidence type="ECO:0000259" key="3">
    <source>
        <dbReference type="PROSITE" id="PS50994"/>
    </source>
</evidence>
<dbReference type="OMA" id="PMECAAD"/>
<dbReference type="Pfam" id="PF00665">
    <property type="entry name" value="rve"/>
    <property type="match status" value="1"/>
</dbReference>
<evidence type="ECO:0000313" key="4">
    <source>
        <dbReference type="Proteomes" id="UP000189703"/>
    </source>
</evidence>
<feature type="compositionally biased region" description="Low complexity" evidence="2">
    <location>
        <begin position="143"/>
        <end position="154"/>
    </location>
</feature>
<dbReference type="Pfam" id="PF22936">
    <property type="entry name" value="Pol_BBD"/>
    <property type="match status" value="1"/>
</dbReference>
<dbReference type="GO" id="GO:0015074">
    <property type="term" value="P:DNA integration"/>
    <property type="evidence" value="ECO:0007669"/>
    <property type="project" value="InterPro"/>
</dbReference>
<dbReference type="PROSITE" id="PS50994">
    <property type="entry name" value="INTEGRASE"/>
    <property type="match status" value="1"/>
</dbReference>
<accession>A0A1U8ACK8</accession>